<dbReference type="CDD" id="cd09279">
    <property type="entry name" value="RNase_HI_like"/>
    <property type="match status" value="1"/>
</dbReference>
<feature type="domain" description="RNase H type-1" evidence="1">
    <location>
        <begin position="70"/>
        <end position="207"/>
    </location>
</feature>
<sequence length="218" mass="24708">MLITIEWTYKSKNGIETIFRSDEMPPAHALAIAEDLEKTGRTSKMTFIDQHDSTWMAKELKKYLKELETEPHHVQVYFDGGFDLQTKDSGLGIAIYYEQNGKSYRLRRNAPAIGLVSNNESEYAALHLAIVELDLLGVHHQTVCFLGDSQVVINQMSGEWPAYEKELASWADRIDEKLNNLGITPEYELIPRKLNAEADRLATQALQGIDINGNIELQ</sequence>
<dbReference type="OrthoDB" id="2680098at2"/>
<keyword evidence="3" id="KW-1185">Reference proteome</keyword>
<dbReference type="PANTHER" id="PTHR46387">
    <property type="entry name" value="POLYNUCLEOTIDYL TRANSFERASE, RIBONUCLEASE H-LIKE SUPERFAMILY PROTEIN"/>
    <property type="match status" value="1"/>
</dbReference>
<dbReference type="InterPro" id="IPR012337">
    <property type="entry name" value="RNaseH-like_sf"/>
</dbReference>
<dbReference type="PROSITE" id="PS50879">
    <property type="entry name" value="RNASE_H_1"/>
    <property type="match status" value="1"/>
</dbReference>
<dbReference type="RefSeq" id="WP_118875320.1">
    <property type="nucleotide sequence ID" value="NZ_QWEI01000002.1"/>
</dbReference>
<dbReference type="PANTHER" id="PTHR46387:SF2">
    <property type="entry name" value="RIBONUCLEASE HI"/>
    <property type="match status" value="1"/>
</dbReference>
<dbReference type="Gene3D" id="3.30.420.10">
    <property type="entry name" value="Ribonuclease H-like superfamily/Ribonuclease H"/>
    <property type="match status" value="1"/>
</dbReference>
<dbReference type="AlphaFoldDB" id="A0A396SHU1"/>
<name>A0A396SHU1_9BACL</name>
<protein>
    <recommendedName>
        <fullName evidence="1">RNase H type-1 domain-containing protein</fullName>
    </recommendedName>
</protein>
<dbReference type="Pfam" id="PF13456">
    <property type="entry name" value="RVT_3"/>
    <property type="match status" value="1"/>
</dbReference>
<proteinExistence type="predicted"/>
<evidence type="ECO:0000313" key="2">
    <source>
        <dbReference type="EMBL" id="RHW38285.1"/>
    </source>
</evidence>
<dbReference type="Proteomes" id="UP000265692">
    <property type="component" value="Unassembled WGS sequence"/>
</dbReference>
<dbReference type="InterPro" id="IPR002156">
    <property type="entry name" value="RNaseH_domain"/>
</dbReference>
<dbReference type="EMBL" id="QWEI01000002">
    <property type="protein sequence ID" value="RHW38285.1"/>
    <property type="molecule type" value="Genomic_DNA"/>
</dbReference>
<organism evidence="2 3">
    <name type="scientific">Ureibacillus yapensis</name>
    <dbReference type="NCBI Taxonomy" id="2304605"/>
    <lineage>
        <taxon>Bacteria</taxon>
        <taxon>Bacillati</taxon>
        <taxon>Bacillota</taxon>
        <taxon>Bacilli</taxon>
        <taxon>Bacillales</taxon>
        <taxon>Caryophanaceae</taxon>
        <taxon>Ureibacillus</taxon>
    </lineage>
</organism>
<evidence type="ECO:0000313" key="3">
    <source>
        <dbReference type="Proteomes" id="UP000265692"/>
    </source>
</evidence>
<comment type="caution">
    <text evidence="2">The sequence shown here is derived from an EMBL/GenBank/DDBJ whole genome shotgun (WGS) entry which is preliminary data.</text>
</comment>
<dbReference type="GO" id="GO:0003676">
    <property type="term" value="F:nucleic acid binding"/>
    <property type="evidence" value="ECO:0007669"/>
    <property type="project" value="InterPro"/>
</dbReference>
<dbReference type="InterPro" id="IPR036397">
    <property type="entry name" value="RNaseH_sf"/>
</dbReference>
<dbReference type="GO" id="GO:0004523">
    <property type="term" value="F:RNA-DNA hybrid ribonuclease activity"/>
    <property type="evidence" value="ECO:0007669"/>
    <property type="project" value="InterPro"/>
</dbReference>
<dbReference type="SUPFAM" id="SSF53098">
    <property type="entry name" value="Ribonuclease H-like"/>
    <property type="match status" value="1"/>
</dbReference>
<dbReference type="NCBIfam" id="NF005822">
    <property type="entry name" value="PRK07708.1"/>
    <property type="match status" value="1"/>
</dbReference>
<evidence type="ECO:0000259" key="1">
    <source>
        <dbReference type="PROSITE" id="PS50879"/>
    </source>
</evidence>
<gene>
    <name evidence="2" type="ORF">D1B33_05200</name>
</gene>
<accession>A0A396SHU1</accession>
<reference evidence="2 3" key="1">
    <citation type="submission" date="2018-08" db="EMBL/GenBank/DDBJ databases">
        <title>Lysinibacillus sp. YLB-03 draft genome sequence.</title>
        <authorList>
            <person name="Yu L."/>
        </authorList>
    </citation>
    <scope>NUCLEOTIDE SEQUENCE [LARGE SCALE GENOMIC DNA]</scope>
    <source>
        <strain evidence="2 3">YLB-03</strain>
    </source>
</reference>